<proteinExistence type="predicted"/>
<dbReference type="EMBL" id="BMYZ01000003">
    <property type="protein sequence ID" value="GGY83107.1"/>
    <property type="molecule type" value="Genomic_DNA"/>
</dbReference>
<evidence type="ECO:0000256" key="1">
    <source>
        <dbReference type="SAM" id="SignalP"/>
    </source>
</evidence>
<feature type="signal peptide" evidence="1">
    <location>
        <begin position="1"/>
        <end position="22"/>
    </location>
</feature>
<evidence type="ECO:0000313" key="2">
    <source>
        <dbReference type="EMBL" id="GGY83107.1"/>
    </source>
</evidence>
<name>A0ABQ3B8B7_9GAMM</name>
<feature type="chain" id="PRO_5045983626" description="SIMPL domain-containing protein" evidence="1">
    <location>
        <begin position="23"/>
        <end position="232"/>
    </location>
</feature>
<organism evidence="2 3">
    <name type="scientific">Cellvibrio zantedeschiae</name>
    <dbReference type="NCBI Taxonomy" id="1237077"/>
    <lineage>
        <taxon>Bacteria</taxon>
        <taxon>Pseudomonadati</taxon>
        <taxon>Pseudomonadota</taxon>
        <taxon>Gammaproteobacteria</taxon>
        <taxon>Cellvibrionales</taxon>
        <taxon>Cellvibrionaceae</taxon>
        <taxon>Cellvibrio</taxon>
    </lineage>
</organism>
<evidence type="ECO:0000313" key="3">
    <source>
        <dbReference type="Proteomes" id="UP000619761"/>
    </source>
</evidence>
<accession>A0ABQ3B8B7</accession>
<sequence>MKLNINLLIGASILSLSLLASAQDAEEIVVTGLRANDYNELPAITFSKKADFLVQQVELINDSRSPDLRKSEILQTIKNLISASKKIRGIELSYGKGFLSPINLDDESLQILDDKRSSDTSHIQISIKIAITEKESAKAKIEELKKFLKNANLVGRTEIENNGDIGLSIVRPEQYRSEILSLIAKENTKLKESLGSGCYTENEGLSGRVAWDRTAVDELVLYIRYSTKVVCK</sequence>
<reference evidence="3" key="1">
    <citation type="journal article" date="2019" name="Int. J. Syst. Evol. Microbiol.">
        <title>The Global Catalogue of Microorganisms (GCM) 10K type strain sequencing project: providing services to taxonomists for standard genome sequencing and annotation.</title>
        <authorList>
            <consortium name="The Broad Institute Genomics Platform"/>
            <consortium name="The Broad Institute Genome Sequencing Center for Infectious Disease"/>
            <person name="Wu L."/>
            <person name="Ma J."/>
        </authorList>
    </citation>
    <scope>NUCLEOTIDE SEQUENCE [LARGE SCALE GENOMIC DNA]</scope>
    <source>
        <strain evidence="3">KCTC 32239</strain>
    </source>
</reference>
<evidence type="ECO:0008006" key="4">
    <source>
        <dbReference type="Google" id="ProtNLM"/>
    </source>
</evidence>
<comment type="caution">
    <text evidence="2">The sequence shown here is derived from an EMBL/GenBank/DDBJ whole genome shotgun (WGS) entry which is preliminary data.</text>
</comment>
<keyword evidence="3" id="KW-1185">Reference proteome</keyword>
<gene>
    <name evidence="2" type="ORF">GCM10011613_29960</name>
</gene>
<keyword evidence="1" id="KW-0732">Signal</keyword>
<dbReference type="Proteomes" id="UP000619761">
    <property type="component" value="Unassembled WGS sequence"/>
</dbReference>
<dbReference type="RefSeq" id="WP_189420065.1">
    <property type="nucleotide sequence ID" value="NZ_BMYZ01000003.1"/>
</dbReference>
<protein>
    <recommendedName>
        <fullName evidence="4">SIMPL domain-containing protein</fullName>
    </recommendedName>
</protein>